<accession>G0QMA5</accession>
<gene>
    <name evidence="1" type="ORF">IMG5_047170</name>
</gene>
<protein>
    <submittedName>
        <fullName evidence="1">Uncharacterized protein</fullName>
    </submittedName>
</protein>
<proteinExistence type="predicted"/>
<evidence type="ECO:0000313" key="2">
    <source>
        <dbReference type="Proteomes" id="UP000008983"/>
    </source>
</evidence>
<reference evidence="1 2" key="1">
    <citation type="submission" date="2011-07" db="EMBL/GenBank/DDBJ databases">
        <authorList>
            <person name="Coyne R."/>
            <person name="Brami D."/>
            <person name="Johnson J."/>
            <person name="Hostetler J."/>
            <person name="Hannick L."/>
            <person name="Clark T."/>
            <person name="Cassidy-Hanley D."/>
            <person name="Inman J."/>
        </authorList>
    </citation>
    <scope>NUCLEOTIDE SEQUENCE [LARGE SCALE GENOMIC DNA]</scope>
    <source>
        <strain evidence="1 2">G5</strain>
    </source>
</reference>
<dbReference type="AlphaFoldDB" id="G0QMA5"/>
<evidence type="ECO:0000313" key="1">
    <source>
        <dbReference type="EMBL" id="EGR33645.1"/>
    </source>
</evidence>
<sequence length="244" mass="28572">FLAETLNVETQVPLSLPCSKSFTIILQTPLQYPHILLRIFLQYLIPQSNTQVSFSEFKYVQTPSIIPQLIHKGAFVQPGAHYKQFEGFIEHYLQLYEHFLHNLSIQSQKKFSFLLQSPIDMQYPFKLVKFSAQCKHISLPWPFPMPKMQFSNKSSLKQIKTILKGLTWTPFYKESLLIQIILFNKSPKSLNSLLPIQIQKELFPPKIKKLSQKKYTKPTSFPNEEYKLTAKVLFPYFLTEIIIL</sequence>
<dbReference type="InParanoid" id="G0QMA5"/>
<dbReference type="Proteomes" id="UP000008983">
    <property type="component" value="Unassembled WGS sequence"/>
</dbReference>
<dbReference type="RefSeq" id="XP_004037631.1">
    <property type="nucleotide sequence ID" value="XM_004037583.1"/>
</dbReference>
<organism evidence="1 2">
    <name type="scientific">Ichthyophthirius multifiliis</name>
    <name type="common">White spot disease agent</name>
    <name type="synonym">Ich</name>
    <dbReference type="NCBI Taxonomy" id="5932"/>
    <lineage>
        <taxon>Eukaryota</taxon>
        <taxon>Sar</taxon>
        <taxon>Alveolata</taxon>
        <taxon>Ciliophora</taxon>
        <taxon>Intramacronucleata</taxon>
        <taxon>Oligohymenophorea</taxon>
        <taxon>Hymenostomatida</taxon>
        <taxon>Ophryoglenina</taxon>
        <taxon>Ichthyophthirius</taxon>
    </lineage>
</organism>
<dbReference type="EMBL" id="GL983413">
    <property type="protein sequence ID" value="EGR33645.1"/>
    <property type="molecule type" value="Genomic_DNA"/>
</dbReference>
<feature type="non-terminal residue" evidence="1">
    <location>
        <position position="1"/>
    </location>
</feature>
<name>G0QMA5_ICHMU</name>
<keyword evidence="2" id="KW-1185">Reference proteome</keyword>
<dbReference type="GeneID" id="14909830"/>